<dbReference type="InterPro" id="IPR014819">
    <property type="entry name" value="PriCT_2"/>
</dbReference>
<comment type="caution">
    <text evidence="3">The sequence shown here is derived from an EMBL/GenBank/DDBJ whole genome shotgun (WGS) entry which is preliminary data.</text>
</comment>
<dbReference type="AlphaFoldDB" id="A0A9W6IXN2"/>
<proteinExistence type="predicted"/>
<dbReference type="Gene3D" id="3.40.50.300">
    <property type="entry name" value="P-loop containing nucleotide triphosphate hydrolases"/>
    <property type="match status" value="1"/>
</dbReference>
<evidence type="ECO:0000259" key="1">
    <source>
        <dbReference type="Pfam" id="PF08707"/>
    </source>
</evidence>
<dbReference type="Pfam" id="PF19263">
    <property type="entry name" value="DUF5906"/>
    <property type="match status" value="1"/>
</dbReference>
<evidence type="ECO:0000313" key="4">
    <source>
        <dbReference type="Proteomes" id="UP001143372"/>
    </source>
</evidence>
<dbReference type="Pfam" id="PF08707">
    <property type="entry name" value="PriCT_2"/>
    <property type="match status" value="1"/>
</dbReference>
<feature type="domain" description="Primase C-terminal 2" evidence="1">
    <location>
        <begin position="241"/>
        <end position="308"/>
    </location>
</feature>
<evidence type="ECO:0008006" key="5">
    <source>
        <dbReference type="Google" id="ProtNLM"/>
    </source>
</evidence>
<accession>A0A9W6IXN2</accession>
<dbReference type="GO" id="GO:0016817">
    <property type="term" value="F:hydrolase activity, acting on acid anhydrides"/>
    <property type="evidence" value="ECO:0007669"/>
    <property type="project" value="InterPro"/>
</dbReference>
<protein>
    <recommendedName>
        <fullName evidence="5">Primase C-terminal 2 domain-containing protein</fullName>
    </recommendedName>
</protein>
<reference evidence="3" key="1">
    <citation type="journal article" date="2014" name="Int. J. Syst. Evol. Microbiol.">
        <title>Complete genome sequence of Corynebacterium casei LMG S-19264T (=DSM 44701T), isolated from a smear-ripened cheese.</title>
        <authorList>
            <consortium name="US DOE Joint Genome Institute (JGI-PGF)"/>
            <person name="Walter F."/>
            <person name="Albersmeier A."/>
            <person name="Kalinowski J."/>
            <person name="Ruckert C."/>
        </authorList>
    </citation>
    <scope>NUCLEOTIDE SEQUENCE</scope>
    <source>
        <strain evidence="3">VKM B-2347</strain>
    </source>
</reference>
<organism evidence="3 4">
    <name type="scientific">Hansschlegelia plantiphila</name>
    <dbReference type="NCBI Taxonomy" id="374655"/>
    <lineage>
        <taxon>Bacteria</taxon>
        <taxon>Pseudomonadati</taxon>
        <taxon>Pseudomonadota</taxon>
        <taxon>Alphaproteobacteria</taxon>
        <taxon>Hyphomicrobiales</taxon>
        <taxon>Methylopilaceae</taxon>
        <taxon>Hansschlegelia</taxon>
    </lineage>
</organism>
<evidence type="ECO:0000313" key="3">
    <source>
        <dbReference type="EMBL" id="GLK67036.1"/>
    </source>
</evidence>
<sequence length="769" mass="84881">MLQNYSEPVRNSSDRAASILGAGDPLDRKLRLTQFPDRAAASKTDLNLSLRELGTSIREACAAEKSGLPWFKLAVFGDIRTERRCLRHNANVVEVTGVEADYDDGVLSALEAVDRLTEAGITALVYETPGSTLERPKWRVLAPFSRELEPGERDRPMARLHGLFGGVFDPASFTLSQAYYAGNVEGKPDVGVRLVKGRRYLDEADDLDAGAIGRPGRSSGGSSATAGVAGDRTYLPFDEFADAVRAIPNDDASFDVWLKIAMAVHHESAASDEGRTLAHEWSERSTKYDADDLDRRWGSFGRNGGATVTGWEVLRLASDHGWRNPAKKRALESMPPSDVAIDPVTARLNKSFAAVRLGGRTLVAESKPDGSFDLGSVDDLHRWHENDLVLEPGGRAREPASKHWMRDPDRRQYRGIVFDPSGHAPPAALNLWTGWAVAPEAGATCERIVEHVREVVCDGKPKQFGYVIGWLAHLVQRPAEKPGVALVLKGGKGAGKDTLAEVVRRIVGQRHVAHVDNPERLTSRFNAGFATAIVGHVEEAFWAGDRAKKGALQALITSPTMTLERKGIDPIVVDSFLRLIMTTNEDWAVPASADERRYAIFDVSDFRIGDRKYFSALYAEIEGDGPAAFLNYLLGVDLTDFEPRDVPQTAALRDQKVASLQGFDRWWFDILHEGVLPGDRAAWESGEVEVPRDALRDSYDAFIRDQRFQGAAINATQFGQKLNQVLPSVQTIRPRSERGARLRLYVVPILDRCREEFEAWITMPVDWGA</sequence>
<dbReference type="EMBL" id="BSFI01000004">
    <property type="protein sequence ID" value="GLK67036.1"/>
    <property type="molecule type" value="Genomic_DNA"/>
</dbReference>
<dbReference type="Proteomes" id="UP001143372">
    <property type="component" value="Unassembled WGS sequence"/>
</dbReference>
<name>A0A9W6IXN2_9HYPH</name>
<gene>
    <name evidence="3" type="ORF">GCM10008179_06740</name>
</gene>
<dbReference type="InterPro" id="IPR027417">
    <property type="entry name" value="P-loop_NTPase"/>
</dbReference>
<feature type="domain" description="NrS-1 polymerase-like helicase" evidence="2">
    <location>
        <begin position="488"/>
        <end position="597"/>
    </location>
</feature>
<dbReference type="InterPro" id="IPR045455">
    <property type="entry name" value="NrS-1_pol-like_helicase"/>
</dbReference>
<reference evidence="3" key="2">
    <citation type="submission" date="2023-01" db="EMBL/GenBank/DDBJ databases">
        <authorList>
            <person name="Sun Q."/>
            <person name="Evtushenko L."/>
        </authorList>
    </citation>
    <scope>NUCLEOTIDE SEQUENCE</scope>
    <source>
        <strain evidence="3">VKM B-2347</strain>
    </source>
</reference>
<keyword evidence="4" id="KW-1185">Reference proteome</keyword>
<dbReference type="SUPFAM" id="SSF52540">
    <property type="entry name" value="P-loop containing nucleoside triphosphate hydrolases"/>
    <property type="match status" value="1"/>
</dbReference>
<evidence type="ECO:0000259" key="2">
    <source>
        <dbReference type="Pfam" id="PF19263"/>
    </source>
</evidence>